<dbReference type="Pfam" id="PF21863">
    <property type="entry name" value="HTH_67"/>
    <property type="match status" value="1"/>
</dbReference>
<accession>A0A6J7F0C3</accession>
<proteinExistence type="predicted"/>
<dbReference type="AlphaFoldDB" id="A0A6J7F0C3"/>
<dbReference type="EMBL" id="CAFBLP010000076">
    <property type="protein sequence ID" value="CAB4886915.1"/>
    <property type="molecule type" value="Genomic_DNA"/>
</dbReference>
<evidence type="ECO:0000256" key="1">
    <source>
        <dbReference type="SAM" id="MobiDB-lite"/>
    </source>
</evidence>
<feature type="region of interest" description="Disordered" evidence="1">
    <location>
        <begin position="292"/>
        <end position="311"/>
    </location>
</feature>
<name>A0A6J7F0C3_9ZZZZ</name>
<sequence>MDQPTLSVLARKLGSLLEPLTGQVYFSPECHANYEALGFDASPGQANGVALPDGPAYFTSRGSVMGQVPGEVVAAAFAVFNPEVVVPCVTAGWARTDAATICAARDAGAIAQLVRLLGAAPVGIDRVNQLLARAVEPLRPEGRPLYAGLRSLAVPASAIGAMWRMGDMLREYRGDSHTASWISAGMNATEIGLLSEMYWGLPMRSYSRTRAWTDAQFDASVESLTLRGLIDGTGFTTAGRAAREAVEIATDAQMTGAIAALGDDIDELFTIIEPWGATVRAGFGYLSSGPHDLADQASRRGPGTTSRTESA</sequence>
<organism evidence="2">
    <name type="scientific">freshwater metagenome</name>
    <dbReference type="NCBI Taxonomy" id="449393"/>
    <lineage>
        <taxon>unclassified sequences</taxon>
        <taxon>metagenomes</taxon>
        <taxon>ecological metagenomes</taxon>
    </lineage>
</organism>
<evidence type="ECO:0000313" key="2">
    <source>
        <dbReference type="EMBL" id="CAB4886915.1"/>
    </source>
</evidence>
<gene>
    <name evidence="2" type="ORF">UFOPK3376_02409</name>
</gene>
<dbReference type="InterPro" id="IPR054058">
    <property type="entry name" value="HTH_67"/>
</dbReference>
<dbReference type="NCBIfam" id="NF047719">
    <property type="entry name" value="SCO6745_fam_HTH"/>
    <property type="match status" value="1"/>
</dbReference>
<protein>
    <submittedName>
        <fullName evidence="2">Unannotated protein</fullName>
    </submittedName>
</protein>
<reference evidence="2" key="1">
    <citation type="submission" date="2020-05" db="EMBL/GenBank/DDBJ databases">
        <authorList>
            <person name="Chiriac C."/>
            <person name="Salcher M."/>
            <person name="Ghai R."/>
            <person name="Kavagutti S V."/>
        </authorList>
    </citation>
    <scope>NUCLEOTIDE SEQUENCE</scope>
</reference>